<name>A0A9Q0UMW9_9ROSI</name>
<comment type="subcellular location">
    <subcellularLocation>
        <location evidence="1">Secreted</location>
        <location evidence="1">Extracellular space</location>
        <location evidence="1">Apoplast</location>
    </subcellularLocation>
</comment>
<reference evidence="10" key="1">
    <citation type="submission" date="2022-11" db="EMBL/GenBank/DDBJ databases">
        <authorList>
            <person name="Hyden B.L."/>
            <person name="Feng K."/>
            <person name="Yates T."/>
            <person name="Jawdy S."/>
            <person name="Smart L.B."/>
            <person name="Muchero W."/>
        </authorList>
    </citation>
    <scope>NUCLEOTIDE SEQUENCE</scope>
    <source>
        <tissue evidence="10">Shoot tip</tissue>
    </source>
</reference>
<comment type="caution">
    <text evidence="10">The sequence shown here is derived from an EMBL/GenBank/DDBJ whole genome shotgun (WGS) entry which is preliminary data.</text>
</comment>
<feature type="compositionally biased region" description="Basic and acidic residues" evidence="8">
    <location>
        <begin position="54"/>
        <end position="64"/>
    </location>
</feature>
<evidence type="ECO:0000256" key="6">
    <source>
        <dbReference type="ARBA" id="ARBA00022729"/>
    </source>
</evidence>
<dbReference type="PANTHER" id="PTHR33348">
    <property type="entry name" value="PRECURSOR OF CEP5"/>
    <property type="match status" value="1"/>
</dbReference>
<protein>
    <submittedName>
        <fullName evidence="10">PRECURSOR OF CEP5</fullName>
    </submittedName>
</protein>
<proteinExistence type="inferred from homology"/>
<dbReference type="GO" id="GO:1902025">
    <property type="term" value="P:nitrate import"/>
    <property type="evidence" value="ECO:0007669"/>
    <property type="project" value="TreeGrafter"/>
</dbReference>
<evidence type="ECO:0000256" key="3">
    <source>
        <dbReference type="ARBA" id="ARBA00022523"/>
    </source>
</evidence>
<feature type="region of interest" description="Disordered" evidence="8">
    <location>
        <begin position="43"/>
        <end position="116"/>
    </location>
</feature>
<dbReference type="InterPro" id="IPR033250">
    <property type="entry name" value="CEP"/>
</dbReference>
<keyword evidence="7" id="KW-0379">Hydroxylation</keyword>
<reference evidence="10" key="2">
    <citation type="journal article" date="2023" name="Int. J. Mol. Sci.">
        <title>De Novo Assembly and Annotation of 11 Diverse Shrub Willow (Salix) Genomes Reveals Novel Gene Organization in Sex-Linked Regions.</title>
        <authorList>
            <person name="Hyden B."/>
            <person name="Feng K."/>
            <person name="Yates T.B."/>
            <person name="Jawdy S."/>
            <person name="Cereghino C."/>
            <person name="Smart L.B."/>
            <person name="Muchero W."/>
        </authorList>
    </citation>
    <scope>NUCLEOTIDE SEQUENCE</scope>
    <source>
        <tissue evidence="10">Shoot tip</tissue>
    </source>
</reference>
<evidence type="ECO:0000256" key="4">
    <source>
        <dbReference type="ARBA" id="ARBA00022525"/>
    </source>
</evidence>
<feature type="compositionally biased region" description="Polar residues" evidence="8">
    <location>
        <begin position="106"/>
        <end position="116"/>
    </location>
</feature>
<evidence type="ECO:0000256" key="1">
    <source>
        <dbReference type="ARBA" id="ARBA00004271"/>
    </source>
</evidence>
<evidence type="ECO:0000256" key="7">
    <source>
        <dbReference type="ARBA" id="ARBA00023278"/>
    </source>
</evidence>
<dbReference type="GO" id="GO:0048364">
    <property type="term" value="P:root development"/>
    <property type="evidence" value="ECO:0007669"/>
    <property type="project" value="InterPro"/>
</dbReference>
<accession>A0A9Q0UMW9</accession>
<keyword evidence="4" id="KW-0964">Secreted</keyword>
<dbReference type="AlphaFoldDB" id="A0A9Q0UMW9"/>
<evidence type="ECO:0000256" key="5">
    <source>
        <dbReference type="ARBA" id="ARBA00022702"/>
    </source>
</evidence>
<organism evidence="10 11">
    <name type="scientific">Salix koriyanagi</name>
    <dbReference type="NCBI Taxonomy" id="2511006"/>
    <lineage>
        <taxon>Eukaryota</taxon>
        <taxon>Viridiplantae</taxon>
        <taxon>Streptophyta</taxon>
        <taxon>Embryophyta</taxon>
        <taxon>Tracheophyta</taxon>
        <taxon>Spermatophyta</taxon>
        <taxon>Magnoliopsida</taxon>
        <taxon>eudicotyledons</taxon>
        <taxon>Gunneridae</taxon>
        <taxon>Pentapetalae</taxon>
        <taxon>rosids</taxon>
        <taxon>fabids</taxon>
        <taxon>Malpighiales</taxon>
        <taxon>Salicaceae</taxon>
        <taxon>Saliceae</taxon>
        <taxon>Salix</taxon>
    </lineage>
</organism>
<gene>
    <name evidence="10" type="ORF">OIU74_004942</name>
</gene>
<dbReference type="GO" id="GO:0005179">
    <property type="term" value="F:hormone activity"/>
    <property type="evidence" value="ECO:0007669"/>
    <property type="project" value="UniProtKB-KW"/>
</dbReference>
<dbReference type="EMBL" id="JAPFFM010000011">
    <property type="protein sequence ID" value="KAJ6733084.1"/>
    <property type="molecule type" value="Genomic_DNA"/>
</dbReference>
<keyword evidence="9" id="KW-0472">Membrane</keyword>
<evidence type="ECO:0000256" key="9">
    <source>
        <dbReference type="SAM" id="Phobius"/>
    </source>
</evidence>
<dbReference type="GO" id="GO:1901371">
    <property type="term" value="P:regulation of leaf morphogenesis"/>
    <property type="evidence" value="ECO:0007669"/>
    <property type="project" value="TreeGrafter"/>
</dbReference>
<keyword evidence="9" id="KW-0812">Transmembrane</keyword>
<keyword evidence="3" id="KW-0052">Apoplast</keyword>
<comment type="similarity">
    <text evidence="2">Belongs to the C-terminally encoded plant signaling peptide (CEP) family.</text>
</comment>
<dbReference type="GO" id="GO:0048046">
    <property type="term" value="C:apoplast"/>
    <property type="evidence" value="ECO:0007669"/>
    <property type="project" value="UniProtKB-SubCell"/>
</dbReference>
<evidence type="ECO:0000256" key="8">
    <source>
        <dbReference type="SAM" id="MobiDB-lite"/>
    </source>
</evidence>
<evidence type="ECO:0000313" key="11">
    <source>
        <dbReference type="Proteomes" id="UP001151752"/>
    </source>
</evidence>
<keyword evidence="11" id="KW-1185">Reference proteome</keyword>
<keyword evidence="6" id="KW-0732">Signal</keyword>
<dbReference type="GO" id="GO:0006995">
    <property type="term" value="P:cellular response to nitrogen starvation"/>
    <property type="evidence" value="ECO:0007669"/>
    <property type="project" value="UniProtKB-ARBA"/>
</dbReference>
<dbReference type="PANTHER" id="PTHR33348:SF44">
    <property type="entry name" value="PRECURSOR OF CEP6"/>
    <property type="match status" value="1"/>
</dbReference>
<keyword evidence="5" id="KW-0372">Hormone</keyword>
<dbReference type="GO" id="GO:2000280">
    <property type="term" value="P:regulation of root development"/>
    <property type="evidence" value="ECO:0007669"/>
    <property type="project" value="TreeGrafter"/>
</dbReference>
<keyword evidence="9" id="KW-1133">Transmembrane helix</keyword>
<feature type="transmembrane region" description="Helical" evidence="9">
    <location>
        <begin position="6"/>
        <end position="25"/>
    </location>
</feature>
<evidence type="ECO:0000313" key="10">
    <source>
        <dbReference type="EMBL" id="KAJ6733084.1"/>
    </source>
</evidence>
<sequence>MAQSNLLKTFVFLVLVIFSHEILFIEGRHLKLKTSNRFHENETRKLAENNSRSHVNDSLDKPVDATKVSPPAPPTPAAGDPQPSPRGRVDDFRPTAPGHSPGVGHSLQTLGQLYKT</sequence>
<dbReference type="Proteomes" id="UP001151752">
    <property type="component" value="Chromosome 7"/>
</dbReference>
<evidence type="ECO:0000256" key="2">
    <source>
        <dbReference type="ARBA" id="ARBA00008963"/>
    </source>
</evidence>